<dbReference type="InterPro" id="IPR053716">
    <property type="entry name" value="Flag_assembly_chemotaxis_eff"/>
</dbReference>
<dbReference type="RefSeq" id="WP_153584409.1">
    <property type="nucleotide sequence ID" value="NZ_WJBU01000006.1"/>
</dbReference>
<organism evidence="2 3">
    <name type="scientific">Caenimonas koreensis DSM 17982</name>
    <dbReference type="NCBI Taxonomy" id="1121255"/>
    <lineage>
        <taxon>Bacteria</taxon>
        <taxon>Pseudomonadati</taxon>
        <taxon>Pseudomonadota</taxon>
        <taxon>Betaproteobacteria</taxon>
        <taxon>Burkholderiales</taxon>
        <taxon>Comamonadaceae</taxon>
        <taxon>Caenimonas</taxon>
    </lineage>
</organism>
<sequence>MDVIDGLLHIKRIREECREAEMRRARQHLELASEALRRSLEQQRERDKERVEREESLYTDVCARVVVVRELHDLKHEVDSMKEAAKLDAKAVADAQETRVIRRKTFDDSVTVWRMAALAASRFQDLSETQQLERQKHAEWLAELELEEFAGRGPVILDIEETEEEA</sequence>
<accession>A0A844B5Z0</accession>
<protein>
    <submittedName>
        <fullName evidence="2">Uncharacterized protein</fullName>
    </submittedName>
</protein>
<feature type="coiled-coil region" evidence="1">
    <location>
        <begin position="10"/>
        <end position="57"/>
    </location>
</feature>
<dbReference type="EMBL" id="WJBU01000006">
    <property type="protein sequence ID" value="MRD47069.1"/>
    <property type="molecule type" value="Genomic_DNA"/>
</dbReference>
<dbReference type="OrthoDB" id="8912010at2"/>
<evidence type="ECO:0000313" key="3">
    <source>
        <dbReference type="Proteomes" id="UP000487350"/>
    </source>
</evidence>
<dbReference type="AlphaFoldDB" id="A0A844B5Z0"/>
<proteinExistence type="predicted"/>
<dbReference type="Gene3D" id="1.10.287.1700">
    <property type="match status" value="1"/>
</dbReference>
<evidence type="ECO:0000256" key="1">
    <source>
        <dbReference type="SAM" id="Coils"/>
    </source>
</evidence>
<dbReference type="Pfam" id="PF07321">
    <property type="entry name" value="YscO"/>
    <property type="match status" value="1"/>
</dbReference>
<keyword evidence="3" id="KW-1185">Reference proteome</keyword>
<keyword evidence="1" id="KW-0175">Coiled coil</keyword>
<dbReference type="InterPro" id="IPR009929">
    <property type="entry name" value="T3SS_YscO"/>
</dbReference>
<dbReference type="Proteomes" id="UP000487350">
    <property type="component" value="Unassembled WGS sequence"/>
</dbReference>
<evidence type="ECO:0000313" key="2">
    <source>
        <dbReference type="EMBL" id="MRD47069.1"/>
    </source>
</evidence>
<name>A0A844B5Z0_9BURK</name>
<gene>
    <name evidence="2" type="ORF">GHT07_07250</name>
</gene>
<reference evidence="2 3" key="1">
    <citation type="submission" date="2019-11" db="EMBL/GenBank/DDBJ databases">
        <title>Caenimonas koreensis gen. nov., sp. nov., isolated from activated sludge.</title>
        <authorList>
            <person name="Seung H.R."/>
        </authorList>
    </citation>
    <scope>NUCLEOTIDE SEQUENCE [LARGE SCALE GENOMIC DNA]</scope>
    <source>
        <strain evidence="2 3">EMB320</strain>
    </source>
</reference>
<comment type="caution">
    <text evidence="2">The sequence shown here is derived from an EMBL/GenBank/DDBJ whole genome shotgun (WGS) entry which is preliminary data.</text>
</comment>